<protein>
    <submittedName>
        <fullName evidence="4">Asparaginase family protein</fullName>
    </submittedName>
</protein>
<dbReference type="Gene3D" id="3.60.20.30">
    <property type="entry name" value="(Glycosyl)asparaginase"/>
    <property type="match status" value="1"/>
</dbReference>
<dbReference type="FunFam" id="3.60.20.30:FF:000007">
    <property type="entry name" value="Similar to threonine aspartase"/>
    <property type="match status" value="1"/>
</dbReference>
<proteinExistence type="predicted"/>
<dbReference type="RefSeq" id="XP_025430497.1">
    <property type="nucleotide sequence ID" value="XM_025580014.1"/>
</dbReference>
<organism evidence="4 5">
    <name type="scientific">Aspergillus saccharolyticus JOP 1030-1</name>
    <dbReference type="NCBI Taxonomy" id="1450539"/>
    <lineage>
        <taxon>Eukaryota</taxon>
        <taxon>Fungi</taxon>
        <taxon>Dikarya</taxon>
        <taxon>Ascomycota</taxon>
        <taxon>Pezizomycotina</taxon>
        <taxon>Eurotiomycetes</taxon>
        <taxon>Eurotiomycetidae</taxon>
        <taxon>Eurotiales</taxon>
        <taxon>Aspergillaceae</taxon>
        <taxon>Aspergillus</taxon>
        <taxon>Aspergillus subgen. Circumdati</taxon>
    </lineage>
</organism>
<dbReference type="GO" id="GO:0004298">
    <property type="term" value="F:threonine-type endopeptidase activity"/>
    <property type="evidence" value="ECO:0007669"/>
    <property type="project" value="InterPro"/>
</dbReference>
<sequence>MMCANKGGGGVATIYVHAGAGFHSVVNEHLHLQACEKAARSGMAILRNGGTAVEAVEMAIMFLEDAEITNSGYGSNLTIDGEVECDATIVNHLGRSGAVGAVSQVKNPIQVARSILNTSSQPLSLARVPPNFLVGRGARDFAYDQGLVVLPPDALIAPSAKERWRRWQQELQAAEHKERNKLGNYIPYQACYRRPVAVNPASLANSSSPRLPPSAAPNAVVPGYSEPTDPRLTCTTVALAAPARTLSDTSALKDGRYVDGVSGASAMDVDGSSEASATQGWDEMKYDAISDTVGAIAVDSWGNIAAGSSSGGIGMKHSGRIGPAALVGIGTDVIPADPSDPEMTSVATVTSGTGEHIATTMAAHTCAMRIYYSQKKHPDGTFEEVSEEEAMSSMIGSDFMGHPGVRGSNCQAAIGIMAVKKTTHGIYLYFGHNTDSFVISSMSSEDKQPVCVMSRNNGNGSIAQGGRATHNKPASPAK</sequence>
<dbReference type="GO" id="GO:0005737">
    <property type="term" value="C:cytoplasm"/>
    <property type="evidence" value="ECO:0007669"/>
    <property type="project" value="TreeGrafter"/>
</dbReference>
<feature type="region of interest" description="Disordered" evidence="3">
    <location>
        <begin position="455"/>
        <end position="478"/>
    </location>
</feature>
<dbReference type="InterPro" id="IPR000246">
    <property type="entry name" value="Peptidase_T2"/>
</dbReference>
<evidence type="ECO:0000313" key="5">
    <source>
        <dbReference type="Proteomes" id="UP000248349"/>
    </source>
</evidence>
<dbReference type="InterPro" id="IPR037464">
    <property type="entry name" value="Taspase1"/>
</dbReference>
<evidence type="ECO:0000256" key="1">
    <source>
        <dbReference type="PIRSR" id="PIRSR600246-1"/>
    </source>
</evidence>
<dbReference type="OrthoDB" id="77601at2759"/>
<keyword evidence="5" id="KW-1185">Reference proteome</keyword>
<dbReference type="AlphaFoldDB" id="A0A318ZAP9"/>
<dbReference type="GO" id="GO:0051604">
    <property type="term" value="P:protein maturation"/>
    <property type="evidence" value="ECO:0007669"/>
    <property type="project" value="TreeGrafter"/>
</dbReference>
<evidence type="ECO:0000256" key="3">
    <source>
        <dbReference type="SAM" id="MobiDB-lite"/>
    </source>
</evidence>
<dbReference type="GeneID" id="37081243"/>
<dbReference type="EMBL" id="KZ821236">
    <property type="protein sequence ID" value="PYH44515.1"/>
    <property type="molecule type" value="Genomic_DNA"/>
</dbReference>
<feature type="active site" description="Nucleophile" evidence="1">
    <location>
        <position position="292"/>
    </location>
</feature>
<dbReference type="Pfam" id="PF01112">
    <property type="entry name" value="Asparaginase_2"/>
    <property type="match status" value="2"/>
</dbReference>
<dbReference type="STRING" id="1450539.A0A318ZAP9"/>
<feature type="site" description="Cleavage; by autolysis" evidence="2">
    <location>
        <begin position="291"/>
        <end position="292"/>
    </location>
</feature>
<dbReference type="PANTHER" id="PTHR10188:SF8">
    <property type="entry name" value="THREONINE ASPARTASE 1"/>
    <property type="match status" value="1"/>
</dbReference>
<gene>
    <name evidence="4" type="ORF">BP01DRAFT_67578</name>
</gene>
<name>A0A318ZAP9_9EURO</name>
<evidence type="ECO:0000313" key="4">
    <source>
        <dbReference type="EMBL" id="PYH44515.1"/>
    </source>
</evidence>
<dbReference type="InterPro" id="IPR029055">
    <property type="entry name" value="Ntn_hydrolases_N"/>
</dbReference>
<accession>A0A318ZAP9</accession>
<reference evidence="4 5" key="1">
    <citation type="submission" date="2016-12" db="EMBL/GenBank/DDBJ databases">
        <title>The genomes of Aspergillus section Nigri reveals drivers in fungal speciation.</title>
        <authorList>
            <consortium name="DOE Joint Genome Institute"/>
            <person name="Vesth T.C."/>
            <person name="Nybo J."/>
            <person name="Theobald S."/>
            <person name="Brandl J."/>
            <person name="Frisvad J.C."/>
            <person name="Nielsen K.F."/>
            <person name="Lyhne E.K."/>
            <person name="Kogle M.E."/>
            <person name="Kuo A."/>
            <person name="Riley R."/>
            <person name="Clum A."/>
            <person name="Nolan M."/>
            <person name="Lipzen A."/>
            <person name="Salamov A."/>
            <person name="Henrissat B."/>
            <person name="Wiebenga A."/>
            <person name="De Vries R.P."/>
            <person name="Grigoriev I.V."/>
            <person name="Mortensen U.H."/>
            <person name="Andersen M.R."/>
            <person name="Baker S.E."/>
        </authorList>
    </citation>
    <scope>NUCLEOTIDE SEQUENCE [LARGE SCALE GENOMIC DNA]</scope>
    <source>
        <strain evidence="4 5">JOP 1030-1</strain>
    </source>
</reference>
<dbReference type="Proteomes" id="UP000248349">
    <property type="component" value="Unassembled WGS sequence"/>
</dbReference>
<dbReference type="PANTHER" id="PTHR10188">
    <property type="entry name" value="L-ASPARAGINASE"/>
    <property type="match status" value="1"/>
</dbReference>
<dbReference type="CDD" id="cd04514">
    <property type="entry name" value="Taspase1_like"/>
    <property type="match status" value="1"/>
</dbReference>
<evidence type="ECO:0000256" key="2">
    <source>
        <dbReference type="PIRSR" id="PIRSR600246-3"/>
    </source>
</evidence>
<dbReference type="SUPFAM" id="SSF56235">
    <property type="entry name" value="N-terminal nucleophile aminohydrolases (Ntn hydrolases)"/>
    <property type="match status" value="1"/>
</dbReference>